<dbReference type="Proteomes" id="UP000001261">
    <property type="component" value="Unassembled WGS sequence"/>
</dbReference>
<accession>A0A0D8JWW8</accession>
<dbReference type="GeneID" id="24164836"/>
<dbReference type="InParanoid" id="A0A0D8JWW8"/>
<organism evidence="1 2">
    <name type="scientific">Coccidioides immitis (strain RS)</name>
    <name type="common">Valley fever fungus</name>
    <dbReference type="NCBI Taxonomy" id="246410"/>
    <lineage>
        <taxon>Eukaryota</taxon>
        <taxon>Fungi</taxon>
        <taxon>Dikarya</taxon>
        <taxon>Ascomycota</taxon>
        <taxon>Pezizomycotina</taxon>
        <taxon>Eurotiomycetes</taxon>
        <taxon>Eurotiomycetidae</taxon>
        <taxon>Onygenales</taxon>
        <taxon>Onygenaceae</taxon>
        <taxon>Coccidioides</taxon>
    </lineage>
</organism>
<dbReference type="EMBL" id="GG704913">
    <property type="protein sequence ID" value="KJF60773.1"/>
    <property type="molecule type" value="Genomic_DNA"/>
</dbReference>
<evidence type="ECO:0000313" key="2">
    <source>
        <dbReference type="Proteomes" id="UP000001261"/>
    </source>
</evidence>
<evidence type="ECO:0000313" key="1">
    <source>
        <dbReference type="EMBL" id="KJF60773.1"/>
    </source>
</evidence>
<dbReference type="VEuPathDB" id="FungiDB:CIMG_13209"/>
<sequence>MKPDPNHISNLAIKQEEDINATEIKVNDPDPNCVFNPAIKQEEDVNATDTKENDPDQTLKDGLTAILKPYLLMPNQSYYFMLFWPT</sequence>
<name>A0A0D8JWW8_COCIM</name>
<dbReference type="AlphaFoldDB" id="A0A0D8JWW8"/>
<keyword evidence="2" id="KW-1185">Reference proteome</keyword>
<dbReference type="RefSeq" id="XP_004445027.1">
    <property type="nucleotide sequence ID" value="XM_004444970.1"/>
</dbReference>
<gene>
    <name evidence="1" type="ORF">CIMG_13209</name>
</gene>
<proteinExistence type="predicted"/>
<dbReference type="KEGG" id="cim:CIMG_13209"/>
<reference evidence="2" key="1">
    <citation type="journal article" date="2009" name="Genome Res.">
        <title>Comparative genomic analyses of the human fungal pathogens Coccidioides and their relatives.</title>
        <authorList>
            <person name="Sharpton T.J."/>
            <person name="Stajich J.E."/>
            <person name="Rounsley S.D."/>
            <person name="Gardner M.J."/>
            <person name="Wortman J.R."/>
            <person name="Jordar V.S."/>
            <person name="Maiti R."/>
            <person name="Kodira C.D."/>
            <person name="Neafsey D.E."/>
            <person name="Zeng Q."/>
            <person name="Hung C.-Y."/>
            <person name="McMahan C."/>
            <person name="Muszewska A."/>
            <person name="Grynberg M."/>
            <person name="Mandel M.A."/>
            <person name="Kellner E.M."/>
            <person name="Barker B.M."/>
            <person name="Galgiani J.N."/>
            <person name="Orbach M.J."/>
            <person name="Kirkland T.N."/>
            <person name="Cole G.T."/>
            <person name="Henn M.R."/>
            <person name="Birren B.W."/>
            <person name="Taylor J.W."/>
        </authorList>
    </citation>
    <scope>NUCLEOTIDE SEQUENCE [LARGE SCALE GENOMIC DNA]</scope>
    <source>
        <strain evidence="2">RS</strain>
    </source>
</reference>
<reference evidence="2" key="2">
    <citation type="journal article" date="2010" name="Genome Res.">
        <title>Population genomic sequencing of Coccidioides fungi reveals recent hybridization and transposon control.</title>
        <authorList>
            <person name="Neafsey D.E."/>
            <person name="Barker B.M."/>
            <person name="Sharpton T.J."/>
            <person name="Stajich J.E."/>
            <person name="Park D.J."/>
            <person name="Whiston E."/>
            <person name="Hung C.-Y."/>
            <person name="McMahan C."/>
            <person name="White J."/>
            <person name="Sykes S."/>
            <person name="Heiman D."/>
            <person name="Young S."/>
            <person name="Zeng Q."/>
            <person name="Abouelleil A."/>
            <person name="Aftuck L."/>
            <person name="Bessette D."/>
            <person name="Brown A."/>
            <person name="FitzGerald M."/>
            <person name="Lui A."/>
            <person name="Macdonald J.P."/>
            <person name="Priest M."/>
            <person name="Orbach M.J."/>
            <person name="Galgiani J.N."/>
            <person name="Kirkland T.N."/>
            <person name="Cole G.T."/>
            <person name="Birren B.W."/>
            <person name="Henn M.R."/>
            <person name="Taylor J.W."/>
            <person name="Rounsley S.D."/>
        </authorList>
    </citation>
    <scope>GENOME REANNOTATION</scope>
    <source>
        <strain evidence="2">RS</strain>
    </source>
</reference>
<protein>
    <submittedName>
        <fullName evidence="1">Uncharacterized protein</fullName>
    </submittedName>
</protein>